<keyword evidence="3" id="KW-0408">Iron</keyword>
<evidence type="ECO:0000256" key="1">
    <source>
        <dbReference type="ARBA" id="ARBA00022723"/>
    </source>
</evidence>
<dbReference type="SUPFAM" id="SSF51905">
    <property type="entry name" value="FAD/NAD(P)-binding domain"/>
    <property type="match status" value="1"/>
</dbReference>
<dbReference type="PROSITE" id="PS51379">
    <property type="entry name" value="4FE4S_FER_2"/>
    <property type="match status" value="2"/>
</dbReference>
<dbReference type="PROSITE" id="PS00198">
    <property type="entry name" value="4FE4S_FER_1"/>
    <property type="match status" value="1"/>
</dbReference>
<dbReference type="GO" id="GO:0051536">
    <property type="term" value="F:iron-sulfur cluster binding"/>
    <property type="evidence" value="ECO:0007669"/>
    <property type="project" value="UniProtKB-KW"/>
</dbReference>
<keyword evidence="4" id="KW-0411">Iron-sulfur</keyword>
<dbReference type="Gene3D" id="3.30.70.20">
    <property type="match status" value="1"/>
</dbReference>
<dbReference type="InterPro" id="IPR017896">
    <property type="entry name" value="4Fe4S_Fe-S-bd"/>
</dbReference>
<feature type="domain" description="4Fe-4S ferredoxin-type" evidence="5">
    <location>
        <begin position="418"/>
        <end position="446"/>
    </location>
</feature>
<evidence type="ECO:0000259" key="5">
    <source>
        <dbReference type="PROSITE" id="PS51379"/>
    </source>
</evidence>
<dbReference type="Proteomes" id="UP001366166">
    <property type="component" value="Chromosome"/>
</dbReference>
<organism evidence="6 7">
    <name type="scientific">Desulfoferula mesophila</name>
    <dbReference type="NCBI Taxonomy" id="3058419"/>
    <lineage>
        <taxon>Bacteria</taxon>
        <taxon>Pseudomonadati</taxon>
        <taxon>Thermodesulfobacteriota</taxon>
        <taxon>Desulfarculia</taxon>
        <taxon>Desulfarculales</taxon>
        <taxon>Desulfarculaceae</taxon>
        <taxon>Desulfoferula</taxon>
    </lineage>
</organism>
<keyword evidence="1" id="KW-0479">Metal-binding</keyword>
<keyword evidence="2" id="KW-0560">Oxidoreductase</keyword>
<evidence type="ECO:0000256" key="3">
    <source>
        <dbReference type="ARBA" id="ARBA00023004"/>
    </source>
</evidence>
<dbReference type="InterPro" id="IPR003813">
    <property type="entry name" value="MvhD/FlpD"/>
</dbReference>
<dbReference type="GO" id="GO:0016491">
    <property type="term" value="F:oxidoreductase activity"/>
    <property type="evidence" value="ECO:0007669"/>
    <property type="project" value="UniProtKB-KW"/>
</dbReference>
<dbReference type="KEGG" id="dmp:FAK_04470"/>
<feature type="domain" description="4Fe-4S ferredoxin-type" evidence="5">
    <location>
        <begin position="447"/>
        <end position="476"/>
    </location>
</feature>
<dbReference type="AlphaFoldDB" id="A0AAU9E8D8"/>
<evidence type="ECO:0000313" key="7">
    <source>
        <dbReference type="Proteomes" id="UP001366166"/>
    </source>
</evidence>
<reference evidence="7" key="1">
    <citation type="journal article" date="2023" name="Arch. Microbiol.">
        <title>Desulfoferula mesophilus gen. nov. sp. nov., a mesophilic sulfate-reducing bacterium isolated from a brackish lake sediment.</title>
        <authorList>
            <person name="Watanabe T."/>
            <person name="Yabe T."/>
            <person name="Tsuji J.M."/>
            <person name="Fukui M."/>
        </authorList>
    </citation>
    <scope>NUCLEOTIDE SEQUENCE [LARGE SCALE GENOMIC DNA]</scope>
    <source>
        <strain evidence="7">12FAK</strain>
    </source>
</reference>
<dbReference type="Pfam" id="PF02662">
    <property type="entry name" value="FlpD"/>
    <property type="match status" value="1"/>
</dbReference>
<protein>
    <recommendedName>
        <fullName evidence="5">4Fe-4S ferredoxin-type domain-containing protein</fullName>
    </recommendedName>
</protein>
<dbReference type="SUPFAM" id="SSF54862">
    <property type="entry name" value="4Fe-4S ferredoxins"/>
    <property type="match status" value="1"/>
</dbReference>
<accession>A0AAU9E8D8</accession>
<dbReference type="InterPro" id="IPR036188">
    <property type="entry name" value="FAD/NAD-bd_sf"/>
</dbReference>
<evidence type="ECO:0000256" key="4">
    <source>
        <dbReference type="ARBA" id="ARBA00023014"/>
    </source>
</evidence>
<name>A0AAU9E8D8_9BACT</name>
<evidence type="ECO:0000313" key="6">
    <source>
        <dbReference type="EMBL" id="BEQ13381.1"/>
    </source>
</evidence>
<proteinExistence type="predicted"/>
<dbReference type="GO" id="GO:0046872">
    <property type="term" value="F:metal ion binding"/>
    <property type="evidence" value="ECO:0007669"/>
    <property type="project" value="UniProtKB-KW"/>
</dbReference>
<sequence>MAKVSLVWVATPGLEELDPAQVAQSAGMVLDKGGLLEAAVVTTSREQAPRQVLQRLVGLPVTWLELAAEVGGGPQPHRLARAAAAVSRAAGRAAKATLPPVYAPQPAQSVLVAGAGLSAVAAAWEAAALGHPVTLATPWEAAHQAGEDDDPEAVSLLAAQLPAQVETLPGCELTRLTGGAGGFQAWLSAAGETPQTFGAVFLAPPGELTVGCEVAGLDPELCRPVSELNPEEYEGPTDGWLHVAVMAGTAQAVPSYSFSAALEAALALARRPRVQVTLLFSEARVATPGGERLFRDCREAGVLLARVAPGGLTVRESGRELAWLDPLLGEELALAPAAMILAQQATAPRPAWLDNELIVKPWEELVPENPRLAGGRTSRTGFYLTGALRGTAPGPERRDEAASAAAAMQEVLGGRVVPMPAVRDAYCASCLTCVRTCPHGVPRYVEDHIRCAPAACVACGACAAECPAEAIAPPSWGNPEMFSGLEWGLGLAPEPKMVLFACSASGMPAVGSLSAEGHQWPAGLLIYPLVCAARMSQVLLLKALELGAKRVLVAGCHPGNCRSVSGNHKAMAKIAALQGDLAALGLPTDAVRFLPLAANQTRELAQEVARMAKEAQE</sequence>
<evidence type="ECO:0000256" key="2">
    <source>
        <dbReference type="ARBA" id="ARBA00023002"/>
    </source>
</evidence>
<dbReference type="EMBL" id="AP028679">
    <property type="protein sequence ID" value="BEQ13381.1"/>
    <property type="molecule type" value="Genomic_DNA"/>
</dbReference>
<keyword evidence="7" id="KW-1185">Reference proteome</keyword>
<dbReference type="InterPro" id="IPR017900">
    <property type="entry name" value="4Fe4S_Fe_S_CS"/>
</dbReference>
<gene>
    <name evidence="6" type="ORF">FAK_04470</name>
</gene>
<dbReference type="RefSeq" id="WP_338605030.1">
    <property type="nucleotide sequence ID" value="NZ_AP028679.1"/>
</dbReference>